<dbReference type="GO" id="GO:0004359">
    <property type="term" value="F:glutaminase activity"/>
    <property type="evidence" value="ECO:0007669"/>
    <property type="project" value="UniProtKB-UniRule"/>
</dbReference>
<feature type="binding site" evidence="10 12">
    <location>
        <position position="106"/>
    </location>
    <ligand>
        <name>L-glutamine</name>
        <dbReference type="ChEBI" id="CHEBI:58359"/>
    </ligand>
</feature>
<dbReference type="CDD" id="cd01749">
    <property type="entry name" value="GATase1_PB"/>
    <property type="match status" value="1"/>
</dbReference>
<evidence type="ECO:0000313" key="13">
    <source>
        <dbReference type="EMBL" id="ADN02648.1"/>
    </source>
</evidence>
<dbReference type="GO" id="GO:1903600">
    <property type="term" value="C:glutaminase complex"/>
    <property type="evidence" value="ECO:0007669"/>
    <property type="project" value="TreeGrafter"/>
</dbReference>
<dbReference type="HAMAP" id="MF_01615">
    <property type="entry name" value="PdxT"/>
    <property type="match status" value="1"/>
</dbReference>
<evidence type="ECO:0000256" key="4">
    <source>
        <dbReference type="ARBA" id="ARBA00022962"/>
    </source>
</evidence>
<dbReference type="RefSeq" id="WP_013314487.1">
    <property type="nucleotide sequence ID" value="NC_014484.1"/>
</dbReference>
<dbReference type="eggNOG" id="COG0311">
    <property type="taxonomic scope" value="Bacteria"/>
</dbReference>
<keyword evidence="4 10" id="KW-0315">Glutamine amidotransferase</keyword>
<keyword evidence="2 10" id="KW-0378">Hydrolase</keyword>
<dbReference type="EMBL" id="CP001698">
    <property type="protein sequence ID" value="ADN02648.1"/>
    <property type="molecule type" value="Genomic_DNA"/>
</dbReference>
<evidence type="ECO:0000256" key="10">
    <source>
        <dbReference type="HAMAP-Rule" id="MF_01615"/>
    </source>
</evidence>
<dbReference type="FunFam" id="3.40.50.880:FF:000010">
    <property type="entry name" value="uncharacterized protein LOC100176842 isoform X2"/>
    <property type="match status" value="1"/>
</dbReference>
<proteinExistence type="inferred from homology"/>
<dbReference type="GO" id="GO:0008614">
    <property type="term" value="P:pyridoxine metabolic process"/>
    <property type="evidence" value="ECO:0007669"/>
    <property type="project" value="TreeGrafter"/>
</dbReference>
<evidence type="ECO:0000256" key="5">
    <source>
        <dbReference type="ARBA" id="ARBA00023239"/>
    </source>
</evidence>
<evidence type="ECO:0000256" key="9">
    <source>
        <dbReference type="ARBA" id="ARBA00064749"/>
    </source>
</evidence>
<dbReference type="Proteomes" id="UP000001296">
    <property type="component" value="Chromosome"/>
</dbReference>
<sequence length="195" mass="21563">MRVGILGLQGDFALHQRMLASLGVETRIVRSMEDLEGCASLVIPGGESTTMGGLLVRFGMLEALSARIREGLPVFGTCAGAILLAREIIGYPDQPRLGVLEISIERNAYGRQKESFETDVLIPSLREQPYRAVFIRAPIIRAVGPGVEVLAWFEDLPILVRRGHILAATFHPELTDDPCIHRYFLEQVASRLTVR</sequence>
<evidence type="ECO:0000256" key="1">
    <source>
        <dbReference type="ARBA" id="ARBA00008345"/>
    </source>
</evidence>
<accession>E0RNY6</accession>
<gene>
    <name evidence="10" type="primary">pdxT</name>
    <name evidence="13" type="ordered locus">STHERM_c17120</name>
</gene>
<comment type="pathway">
    <text evidence="10">Cofactor biosynthesis; pyridoxal 5'-phosphate biosynthesis.</text>
</comment>
<comment type="catalytic activity">
    <reaction evidence="6 10">
        <text>aldehydo-D-ribose 5-phosphate + D-glyceraldehyde 3-phosphate + L-glutamine = pyridoxal 5'-phosphate + L-glutamate + phosphate + 3 H2O + H(+)</text>
        <dbReference type="Rhea" id="RHEA:31507"/>
        <dbReference type="ChEBI" id="CHEBI:15377"/>
        <dbReference type="ChEBI" id="CHEBI:15378"/>
        <dbReference type="ChEBI" id="CHEBI:29985"/>
        <dbReference type="ChEBI" id="CHEBI:43474"/>
        <dbReference type="ChEBI" id="CHEBI:58273"/>
        <dbReference type="ChEBI" id="CHEBI:58359"/>
        <dbReference type="ChEBI" id="CHEBI:59776"/>
        <dbReference type="ChEBI" id="CHEBI:597326"/>
        <dbReference type="EC" id="4.3.3.6"/>
    </reaction>
</comment>
<comment type="function">
    <text evidence="8 10">Catalyzes the hydrolysis of glutamine to glutamate and ammonia as part of the biosynthesis of pyridoxal 5'-phosphate. The resulting ammonia molecule is channeled to the active site of PdxS.</text>
</comment>
<dbReference type="PANTHER" id="PTHR31559">
    <property type="entry name" value="PYRIDOXAL 5'-PHOSPHATE SYNTHASE SUBUNIT SNO"/>
    <property type="match status" value="1"/>
</dbReference>
<dbReference type="AlphaFoldDB" id="E0RNY6"/>
<evidence type="ECO:0000256" key="11">
    <source>
        <dbReference type="PIRSR" id="PIRSR005639-1"/>
    </source>
</evidence>
<feature type="active site" description="Charge relay system" evidence="10 11">
    <location>
        <position position="173"/>
    </location>
</feature>
<dbReference type="SUPFAM" id="SSF52317">
    <property type="entry name" value="Class I glutamine amidotransferase-like"/>
    <property type="match status" value="1"/>
</dbReference>
<feature type="binding site" evidence="10 12">
    <location>
        <begin position="135"/>
        <end position="136"/>
    </location>
    <ligand>
        <name>L-glutamine</name>
        <dbReference type="ChEBI" id="CHEBI:58359"/>
    </ligand>
</feature>
<feature type="active site" description="Charge relay system" evidence="10 11">
    <location>
        <position position="171"/>
    </location>
</feature>
<keyword evidence="13" id="KW-0808">Transferase</keyword>
<evidence type="ECO:0000256" key="7">
    <source>
        <dbReference type="ARBA" id="ARBA00049534"/>
    </source>
</evidence>
<dbReference type="KEGG" id="sta:STHERM_c17120"/>
<dbReference type="MEROPS" id="C26.A32"/>
<feature type="binding site" evidence="10 12">
    <location>
        <begin position="46"/>
        <end position="48"/>
    </location>
    <ligand>
        <name>L-glutamine</name>
        <dbReference type="ChEBI" id="CHEBI:58359"/>
    </ligand>
</feature>
<keyword evidence="3 10" id="KW-0663">Pyridoxal phosphate</keyword>
<dbReference type="EC" id="3.5.1.2" evidence="10"/>
<organism evidence="13 14">
    <name type="scientific">Winmispira thermophila (strain ATCC 49972 / DSM 6192 / RI 19.B1)</name>
    <name type="common">Spirochaeta thermophila</name>
    <dbReference type="NCBI Taxonomy" id="665571"/>
    <lineage>
        <taxon>Bacteria</taxon>
        <taxon>Pseudomonadati</taxon>
        <taxon>Spirochaetota</taxon>
        <taxon>Spirochaetia</taxon>
        <taxon>Winmispirales</taxon>
        <taxon>Winmispiraceae</taxon>
        <taxon>Winmispira</taxon>
    </lineage>
</organism>
<feature type="active site" description="Nucleophile" evidence="10 11">
    <location>
        <position position="78"/>
    </location>
</feature>
<dbReference type="UniPathway" id="UPA00245"/>
<dbReference type="PIRSF" id="PIRSF005639">
    <property type="entry name" value="Glut_amidoT_SNO"/>
    <property type="match status" value="1"/>
</dbReference>
<dbReference type="InterPro" id="IPR029062">
    <property type="entry name" value="Class_I_gatase-like"/>
</dbReference>
<evidence type="ECO:0000313" key="14">
    <source>
        <dbReference type="Proteomes" id="UP000001296"/>
    </source>
</evidence>
<dbReference type="NCBIfam" id="TIGR03800">
    <property type="entry name" value="PLP_synth_Pdx2"/>
    <property type="match status" value="1"/>
</dbReference>
<comment type="catalytic activity">
    <reaction evidence="7 10">
        <text>L-glutamine + H2O = L-glutamate + NH4(+)</text>
        <dbReference type="Rhea" id="RHEA:15889"/>
        <dbReference type="ChEBI" id="CHEBI:15377"/>
        <dbReference type="ChEBI" id="CHEBI:28938"/>
        <dbReference type="ChEBI" id="CHEBI:29985"/>
        <dbReference type="ChEBI" id="CHEBI:58359"/>
        <dbReference type="EC" id="3.5.1.2"/>
    </reaction>
</comment>
<comment type="similarity">
    <text evidence="1 10">Belongs to the glutaminase PdxT/SNO family.</text>
</comment>
<comment type="subunit">
    <text evidence="9 10">In the presence of PdxS, forms a dodecamer of heterodimers. Only shows activity in the heterodimer.</text>
</comment>
<reference evidence="13 14" key="2">
    <citation type="journal article" date="2010" name="J. Bacteriol.">
        <title>Genome sequence of the polysaccharide-degrading, thermophilic anaerobe Spirochaeta thermophila DSM 6192.</title>
        <authorList>
            <person name="Angelov A."/>
            <person name="Liebl S."/>
            <person name="Ballschmiter M."/>
            <person name="Bomeke M."/>
            <person name="Lehmann R."/>
            <person name="Liesegang H."/>
            <person name="Daniel R."/>
            <person name="Liebl W."/>
        </authorList>
    </citation>
    <scope>NUCLEOTIDE SEQUENCE [LARGE SCALE GENOMIC DNA]</scope>
    <source>
        <strain evidence="14">ATCC 49972 / DSM 6192 / RI 19.B1</strain>
    </source>
</reference>
<evidence type="ECO:0000256" key="2">
    <source>
        <dbReference type="ARBA" id="ARBA00022801"/>
    </source>
</evidence>
<dbReference type="GO" id="GO:0016740">
    <property type="term" value="F:transferase activity"/>
    <property type="evidence" value="ECO:0007669"/>
    <property type="project" value="UniProtKB-KW"/>
</dbReference>
<reference key="1">
    <citation type="submission" date="2009-08" db="EMBL/GenBank/DDBJ databases">
        <title>The genome sequence of Spirochaeta thermophila DSM6192.</title>
        <authorList>
            <person name="Angelov A."/>
            <person name="Mientus M."/>
            <person name="Wittenberg S."/>
            <person name="Lehmann R."/>
            <person name="Liesegang H."/>
            <person name="Daniel R."/>
            <person name="Liebl W."/>
        </authorList>
    </citation>
    <scope>NUCLEOTIDE SEQUENCE</scope>
    <source>
        <strain>DSM 6192</strain>
    </source>
</reference>
<evidence type="ECO:0000256" key="3">
    <source>
        <dbReference type="ARBA" id="ARBA00022898"/>
    </source>
</evidence>
<evidence type="ECO:0000256" key="8">
    <source>
        <dbReference type="ARBA" id="ARBA00054599"/>
    </source>
</evidence>
<dbReference type="InterPro" id="IPR002161">
    <property type="entry name" value="PdxT/SNO"/>
</dbReference>
<dbReference type="PaxDb" id="665571-STHERM_c17120"/>
<dbReference type="GO" id="GO:0036381">
    <property type="term" value="F:pyridoxal 5'-phosphate synthase (glutamine hydrolysing) activity"/>
    <property type="evidence" value="ECO:0007669"/>
    <property type="project" value="UniProtKB-UniRule"/>
</dbReference>
<dbReference type="GO" id="GO:0042823">
    <property type="term" value="P:pyridoxal phosphate biosynthetic process"/>
    <property type="evidence" value="ECO:0007669"/>
    <property type="project" value="UniProtKB-UniRule"/>
</dbReference>
<dbReference type="PROSITE" id="PS51273">
    <property type="entry name" value="GATASE_TYPE_1"/>
    <property type="match status" value="1"/>
</dbReference>
<keyword evidence="5 10" id="KW-0456">Lyase</keyword>
<dbReference type="HOGENOM" id="CLU_069674_2_0_12"/>
<evidence type="ECO:0000256" key="12">
    <source>
        <dbReference type="PIRSR" id="PIRSR005639-2"/>
    </source>
</evidence>
<dbReference type="PANTHER" id="PTHR31559:SF0">
    <property type="entry name" value="PYRIDOXAL 5'-PHOSPHATE SYNTHASE SUBUNIT SNO1-RELATED"/>
    <property type="match status" value="1"/>
</dbReference>
<dbReference type="EC" id="4.3.3.6" evidence="10"/>
<evidence type="ECO:0000256" key="6">
    <source>
        <dbReference type="ARBA" id="ARBA00047992"/>
    </source>
</evidence>
<dbReference type="PROSITE" id="PS01236">
    <property type="entry name" value="PDXT_SNO_1"/>
    <property type="match status" value="1"/>
</dbReference>
<protein>
    <recommendedName>
        <fullName evidence="10">Pyridoxal 5'-phosphate synthase subunit PdxT</fullName>
        <ecNumber evidence="10">4.3.3.6</ecNumber>
    </recommendedName>
    <alternativeName>
        <fullName evidence="10">Pdx2</fullName>
    </alternativeName>
    <alternativeName>
        <fullName evidence="10">Pyridoxal 5'-phosphate synthase glutaminase subunit</fullName>
        <ecNumber evidence="10">3.5.1.2</ecNumber>
    </alternativeName>
</protein>
<dbReference type="GO" id="GO:0005829">
    <property type="term" value="C:cytosol"/>
    <property type="evidence" value="ECO:0007669"/>
    <property type="project" value="TreeGrafter"/>
</dbReference>
<dbReference type="InterPro" id="IPR021196">
    <property type="entry name" value="PdxT/SNO_CS"/>
</dbReference>
<dbReference type="PROSITE" id="PS51130">
    <property type="entry name" value="PDXT_SNO_2"/>
    <property type="match status" value="1"/>
</dbReference>
<name>E0RNY6_WINT6</name>
<dbReference type="Gene3D" id="3.40.50.880">
    <property type="match status" value="1"/>
</dbReference>
<dbReference type="Pfam" id="PF01174">
    <property type="entry name" value="SNO"/>
    <property type="match status" value="1"/>
</dbReference>
<dbReference type="GO" id="GO:0006543">
    <property type="term" value="P:L-glutamine catabolic process"/>
    <property type="evidence" value="ECO:0007669"/>
    <property type="project" value="UniProtKB-UniRule"/>
</dbReference>